<sequence length="336" mass="38540">MVLSLRTTPDGVEDSTDRIEPETGDYIPDFAAREVLITGLDQIRRSRIPVRYFTPIATAILMIAPVEILQDLLQSCKEAPDVFFDGVMVRLNRDGLAAIQSYALGNRMVTFPSIFEDNPTPCILTGRSRYVSTMRLFPRMENGQHEIHRLQSILEAFWGEKAASWIATFTNPDFVESPQNHISLSCTFHDLGRDTRFAFKPLRSADPNEMRLQLHWLKPSPFRFFNSYFYENPIQYAGMNAENTKTWGDRFADEEEFKTGHVFTIRAENPADLPDWDMLELQWDLLRVAAIAGARSSALDDGTDWHDWSNEDDGDDEDVEPFQLDQEQRISDDDDS</sequence>
<reference evidence="2 3" key="1">
    <citation type="journal article" date="2009" name="PLoS Genet.">
        <title>The genome of Nectria haematococca: contribution of supernumerary chromosomes to gene expansion.</title>
        <authorList>
            <person name="Coleman J.J."/>
            <person name="Rounsley S.D."/>
            <person name="Rodriguez-Carres M."/>
            <person name="Kuo A."/>
            <person name="Wasmann C.C."/>
            <person name="Grimwood J."/>
            <person name="Schmutz J."/>
            <person name="Taga M."/>
            <person name="White G.J."/>
            <person name="Zhou S."/>
            <person name="Schwartz D.C."/>
            <person name="Freitag M."/>
            <person name="Ma L.J."/>
            <person name="Danchin E.G."/>
            <person name="Henrissat B."/>
            <person name="Coutinho P.M."/>
            <person name="Nelson D.R."/>
            <person name="Straney D."/>
            <person name="Napoli C.A."/>
            <person name="Barker B.M."/>
            <person name="Gribskov M."/>
            <person name="Rep M."/>
            <person name="Kroken S."/>
            <person name="Molnar I."/>
            <person name="Rensing C."/>
            <person name="Kennell J.C."/>
            <person name="Zamora J."/>
            <person name="Farman M.L."/>
            <person name="Selker E.U."/>
            <person name="Salamov A."/>
            <person name="Shapiro H."/>
            <person name="Pangilinan J."/>
            <person name="Lindquist E."/>
            <person name="Lamers C."/>
            <person name="Grigoriev I.V."/>
            <person name="Geiser D.M."/>
            <person name="Covert S.F."/>
            <person name="Temporini E."/>
            <person name="Vanetten H.D."/>
        </authorList>
    </citation>
    <scope>NUCLEOTIDE SEQUENCE [LARGE SCALE GENOMIC DNA]</scope>
    <source>
        <strain evidence="3">ATCC MYA-4622 / CBS 123669 / FGSC 9596 / NRRL 45880 / 77-13-4</strain>
    </source>
</reference>
<organism evidence="2 3">
    <name type="scientific">Fusarium vanettenii (strain ATCC MYA-4622 / CBS 123669 / FGSC 9596 / NRRL 45880 / 77-13-4)</name>
    <name type="common">Fusarium solani subsp. pisi</name>
    <dbReference type="NCBI Taxonomy" id="660122"/>
    <lineage>
        <taxon>Eukaryota</taxon>
        <taxon>Fungi</taxon>
        <taxon>Dikarya</taxon>
        <taxon>Ascomycota</taxon>
        <taxon>Pezizomycotina</taxon>
        <taxon>Sordariomycetes</taxon>
        <taxon>Hypocreomycetidae</taxon>
        <taxon>Hypocreales</taxon>
        <taxon>Nectriaceae</taxon>
        <taxon>Fusarium</taxon>
        <taxon>Fusarium solani species complex</taxon>
        <taxon>Fusarium vanettenii</taxon>
    </lineage>
</organism>
<feature type="compositionally biased region" description="Acidic residues" evidence="1">
    <location>
        <begin position="310"/>
        <end position="320"/>
    </location>
</feature>
<dbReference type="EMBL" id="GG698897">
    <property type="protein sequence ID" value="EEU47082.1"/>
    <property type="molecule type" value="Genomic_DNA"/>
</dbReference>
<dbReference type="VEuPathDB" id="FungiDB:NECHADRAFT_99764"/>
<dbReference type="OMA" id="MAHTARM"/>
<dbReference type="InParanoid" id="C7YN94"/>
<dbReference type="OrthoDB" id="5416097at2759"/>
<protein>
    <submittedName>
        <fullName evidence="2">Expressed protein</fullName>
    </submittedName>
</protein>
<dbReference type="GeneID" id="9664365"/>
<feature type="region of interest" description="Disordered" evidence="1">
    <location>
        <begin position="299"/>
        <end position="336"/>
    </location>
</feature>
<evidence type="ECO:0000313" key="2">
    <source>
        <dbReference type="EMBL" id="EEU47082.1"/>
    </source>
</evidence>
<dbReference type="HOGENOM" id="CLU_039755_1_1_1"/>
<dbReference type="RefSeq" id="XP_003052795.1">
    <property type="nucleotide sequence ID" value="XM_003052749.1"/>
</dbReference>
<dbReference type="eggNOG" id="ENOG502RMC9">
    <property type="taxonomic scope" value="Eukaryota"/>
</dbReference>
<evidence type="ECO:0000313" key="3">
    <source>
        <dbReference type="Proteomes" id="UP000005206"/>
    </source>
</evidence>
<dbReference type="AlphaFoldDB" id="C7YN94"/>
<dbReference type="KEGG" id="nhe:NECHADRAFT_99764"/>
<feature type="compositionally biased region" description="Basic and acidic residues" evidence="1">
    <location>
        <begin position="326"/>
        <end position="336"/>
    </location>
</feature>
<keyword evidence="3" id="KW-1185">Reference proteome</keyword>
<dbReference type="Proteomes" id="UP000005206">
    <property type="component" value="Chromosome 3"/>
</dbReference>
<accession>C7YN94</accession>
<name>C7YN94_FUSV7</name>
<gene>
    <name evidence="2" type="ORF">NECHADRAFT_99764</name>
</gene>
<proteinExistence type="predicted"/>
<evidence type="ECO:0000256" key="1">
    <source>
        <dbReference type="SAM" id="MobiDB-lite"/>
    </source>
</evidence>